<keyword evidence="3" id="KW-1185">Reference proteome</keyword>
<evidence type="ECO:0000256" key="1">
    <source>
        <dbReference type="SAM" id="Phobius"/>
    </source>
</evidence>
<organism evidence="2 3">
    <name type="scientific">Tengunoibacter tsumagoiensis</name>
    <dbReference type="NCBI Taxonomy" id="2014871"/>
    <lineage>
        <taxon>Bacteria</taxon>
        <taxon>Bacillati</taxon>
        <taxon>Chloroflexota</taxon>
        <taxon>Ktedonobacteria</taxon>
        <taxon>Ktedonobacterales</taxon>
        <taxon>Dictyobacteraceae</taxon>
        <taxon>Tengunoibacter</taxon>
    </lineage>
</organism>
<dbReference type="AlphaFoldDB" id="A0A401ZZ51"/>
<sequence length="90" mass="10193">MEIVVNGRAYSMDPNDSNGVYLLWSMVMQVVALYPSLSADQIGSLMAERFGDSSAFYLAMVSAFFEWNAQQVQLPEPFSLEFLRQHGFPF</sequence>
<dbReference type="Proteomes" id="UP000287352">
    <property type="component" value="Unassembled WGS sequence"/>
</dbReference>
<dbReference type="EMBL" id="BIFR01000001">
    <property type="protein sequence ID" value="GCE12117.1"/>
    <property type="molecule type" value="Genomic_DNA"/>
</dbReference>
<accession>A0A401ZZ51</accession>
<keyword evidence="1" id="KW-0812">Transmembrane</keyword>
<gene>
    <name evidence="2" type="ORF">KTT_19760</name>
</gene>
<feature type="transmembrane region" description="Helical" evidence="1">
    <location>
        <begin position="20"/>
        <end position="37"/>
    </location>
</feature>
<evidence type="ECO:0000313" key="2">
    <source>
        <dbReference type="EMBL" id="GCE12117.1"/>
    </source>
</evidence>
<reference evidence="3" key="1">
    <citation type="submission" date="2018-12" db="EMBL/GenBank/DDBJ databases">
        <title>Tengunoibacter tsumagoiensis gen. nov., sp. nov., Dictyobacter kobayashii sp. nov., D. alpinus sp. nov., and D. joshuensis sp. nov. and description of Dictyobacteraceae fam. nov. within the order Ktedonobacterales isolated from Tengu-no-mugimeshi.</title>
        <authorList>
            <person name="Wang C.M."/>
            <person name="Zheng Y."/>
            <person name="Sakai Y."/>
            <person name="Toyoda A."/>
            <person name="Minakuchi Y."/>
            <person name="Abe K."/>
            <person name="Yokota A."/>
            <person name="Yabe S."/>
        </authorList>
    </citation>
    <scope>NUCLEOTIDE SEQUENCE [LARGE SCALE GENOMIC DNA]</scope>
    <source>
        <strain evidence="3">Uno3</strain>
    </source>
</reference>
<keyword evidence="1" id="KW-1133">Transmembrane helix</keyword>
<comment type="caution">
    <text evidence="2">The sequence shown here is derived from an EMBL/GenBank/DDBJ whole genome shotgun (WGS) entry which is preliminary data.</text>
</comment>
<proteinExistence type="predicted"/>
<dbReference type="RefSeq" id="WP_126579772.1">
    <property type="nucleotide sequence ID" value="NZ_BIFR01000001.1"/>
</dbReference>
<keyword evidence="1" id="KW-0472">Membrane</keyword>
<evidence type="ECO:0000313" key="3">
    <source>
        <dbReference type="Proteomes" id="UP000287352"/>
    </source>
</evidence>
<name>A0A401ZZ51_9CHLR</name>
<protein>
    <submittedName>
        <fullName evidence="2">Uncharacterized protein</fullName>
    </submittedName>
</protein>